<evidence type="ECO:0000313" key="2">
    <source>
        <dbReference type="Proteomes" id="UP001280121"/>
    </source>
</evidence>
<name>A0AAD9TMF8_9ROSI</name>
<dbReference type="AlphaFoldDB" id="A0AAD9TMF8"/>
<gene>
    <name evidence="1" type="ORF">Ddye_026592</name>
</gene>
<protein>
    <submittedName>
        <fullName evidence="1">Uncharacterized protein</fullName>
    </submittedName>
</protein>
<accession>A0AAD9TMF8</accession>
<organism evidence="1 2">
    <name type="scientific">Dipteronia dyeriana</name>
    <dbReference type="NCBI Taxonomy" id="168575"/>
    <lineage>
        <taxon>Eukaryota</taxon>
        <taxon>Viridiplantae</taxon>
        <taxon>Streptophyta</taxon>
        <taxon>Embryophyta</taxon>
        <taxon>Tracheophyta</taxon>
        <taxon>Spermatophyta</taxon>
        <taxon>Magnoliopsida</taxon>
        <taxon>eudicotyledons</taxon>
        <taxon>Gunneridae</taxon>
        <taxon>Pentapetalae</taxon>
        <taxon>rosids</taxon>
        <taxon>malvids</taxon>
        <taxon>Sapindales</taxon>
        <taxon>Sapindaceae</taxon>
        <taxon>Hippocastanoideae</taxon>
        <taxon>Acereae</taxon>
        <taxon>Dipteronia</taxon>
    </lineage>
</organism>
<evidence type="ECO:0000313" key="1">
    <source>
        <dbReference type="EMBL" id="KAK2638797.1"/>
    </source>
</evidence>
<reference evidence="1" key="1">
    <citation type="journal article" date="2023" name="Plant J.">
        <title>Genome sequences and population genomics provide insights into the demographic history, inbreeding, and mutation load of two 'living fossil' tree species of Dipteronia.</title>
        <authorList>
            <person name="Feng Y."/>
            <person name="Comes H.P."/>
            <person name="Chen J."/>
            <person name="Zhu S."/>
            <person name="Lu R."/>
            <person name="Zhang X."/>
            <person name="Li P."/>
            <person name="Qiu J."/>
            <person name="Olsen K.M."/>
            <person name="Qiu Y."/>
        </authorList>
    </citation>
    <scope>NUCLEOTIDE SEQUENCE</scope>
    <source>
        <strain evidence="1">KIB01</strain>
    </source>
</reference>
<dbReference type="EMBL" id="JANJYI010000008">
    <property type="protein sequence ID" value="KAK2638797.1"/>
    <property type="molecule type" value="Genomic_DNA"/>
</dbReference>
<keyword evidence="2" id="KW-1185">Reference proteome</keyword>
<comment type="caution">
    <text evidence="1">The sequence shown here is derived from an EMBL/GenBank/DDBJ whole genome shotgun (WGS) entry which is preliminary data.</text>
</comment>
<sequence length="52" mass="5844">MSSGEESQCCESTCLGLLWEAVSNRLEVAKVRAAEREAVEERRKSKSQMVKL</sequence>
<proteinExistence type="predicted"/>
<dbReference type="Proteomes" id="UP001280121">
    <property type="component" value="Unassembled WGS sequence"/>
</dbReference>